<dbReference type="EMBL" id="BK032783">
    <property type="protein sequence ID" value="DAF60133.1"/>
    <property type="molecule type" value="Genomic_DNA"/>
</dbReference>
<name>A0A8S5T9X8_9CAUD</name>
<reference evidence="1" key="1">
    <citation type="journal article" date="2021" name="Proc. Natl. Acad. Sci. U.S.A.">
        <title>A Catalog of Tens of Thousands of Viruses from Human Metagenomes Reveals Hidden Associations with Chronic Diseases.</title>
        <authorList>
            <person name="Tisza M.J."/>
            <person name="Buck C.B."/>
        </authorList>
    </citation>
    <scope>NUCLEOTIDE SEQUENCE</scope>
    <source>
        <strain evidence="1">Ctprd3</strain>
    </source>
</reference>
<sequence length="91" mass="10500">MNEVYNDVLGKALNIKSTNKIAVKVEQGALEVNMKQCSVKRIMWFSVFLIDEFTMRPCNYTFYSSMSDDELDDTFTQVEGRLGFLKNLNSK</sequence>
<proteinExistence type="predicted"/>
<organism evidence="1">
    <name type="scientific">Siphoviridae sp. ctprd3</name>
    <dbReference type="NCBI Taxonomy" id="2827943"/>
    <lineage>
        <taxon>Viruses</taxon>
        <taxon>Duplodnaviria</taxon>
        <taxon>Heunggongvirae</taxon>
        <taxon>Uroviricota</taxon>
        <taxon>Caudoviricetes</taxon>
    </lineage>
</organism>
<protein>
    <submittedName>
        <fullName evidence="1">Uncharacterized protein</fullName>
    </submittedName>
</protein>
<evidence type="ECO:0000313" key="1">
    <source>
        <dbReference type="EMBL" id="DAF60133.1"/>
    </source>
</evidence>
<accession>A0A8S5T9X8</accession>